<dbReference type="KEGG" id="mmor:MMOR_55800"/>
<organism evidence="2 3">
    <name type="scientific">Mycolicibacterium moriokaense</name>
    <dbReference type="NCBI Taxonomy" id="39691"/>
    <lineage>
        <taxon>Bacteria</taxon>
        <taxon>Bacillati</taxon>
        <taxon>Actinomycetota</taxon>
        <taxon>Actinomycetes</taxon>
        <taxon>Mycobacteriales</taxon>
        <taxon>Mycobacteriaceae</taxon>
        <taxon>Mycolicibacterium</taxon>
    </lineage>
</organism>
<gene>
    <name evidence="2" type="ORF">MMOR_55800</name>
</gene>
<dbReference type="AlphaFoldDB" id="A0AAD1HH97"/>
<evidence type="ECO:0000313" key="3">
    <source>
        <dbReference type="Proteomes" id="UP000466681"/>
    </source>
</evidence>
<keyword evidence="3" id="KW-1185">Reference proteome</keyword>
<name>A0AAD1HH97_9MYCO</name>
<proteinExistence type="predicted"/>
<dbReference type="Pfam" id="PF13271">
    <property type="entry name" value="DUF4062"/>
    <property type="match status" value="1"/>
</dbReference>
<evidence type="ECO:0000313" key="2">
    <source>
        <dbReference type="EMBL" id="BBX04644.1"/>
    </source>
</evidence>
<reference evidence="2 3" key="1">
    <citation type="journal article" date="2019" name="Emerg. Microbes Infect.">
        <title>Comprehensive subspecies identification of 175 nontuberculous mycobacteria species based on 7547 genomic profiles.</title>
        <authorList>
            <person name="Matsumoto Y."/>
            <person name="Kinjo T."/>
            <person name="Motooka D."/>
            <person name="Nabeya D."/>
            <person name="Jung N."/>
            <person name="Uechi K."/>
            <person name="Horii T."/>
            <person name="Iida T."/>
            <person name="Fujita J."/>
            <person name="Nakamura S."/>
        </authorList>
    </citation>
    <scope>NUCLEOTIDE SEQUENCE [LARGE SCALE GENOMIC DNA]</scope>
    <source>
        <strain evidence="2 3">JCM 6375</strain>
    </source>
</reference>
<feature type="domain" description="DUF4062" evidence="1">
    <location>
        <begin position="6"/>
        <end position="75"/>
    </location>
</feature>
<protein>
    <recommendedName>
        <fullName evidence="1">DUF4062 domain-containing protein</fullName>
    </recommendedName>
</protein>
<sequence>MPGALRVFVSSTMVDLANERAAVVDQLREFGFEAVNAEAIPSSGEGSWAILESEIQSCEAFVLILGERYGWIPFEGRARRKDCP</sequence>
<dbReference type="InterPro" id="IPR025139">
    <property type="entry name" value="DUF4062"/>
</dbReference>
<dbReference type="RefSeq" id="WP_083157858.1">
    <property type="nucleotide sequence ID" value="NZ_AP022560.1"/>
</dbReference>
<accession>A0AAD1HH97</accession>
<dbReference type="EMBL" id="AP022560">
    <property type="protein sequence ID" value="BBX04644.1"/>
    <property type="molecule type" value="Genomic_DNA"/>
</dbReference>
<evidence type="ECO:0000259" key="1">
    <source>
        <dbReference type="Pfam" id="PF13271"/>
    </source>
</evidence>
<dbReference type="Proteomes" id="UP000466681">
    <property type="component" value="Chromosome"/>
</dbReference>